<evidence type="ECO:0000313" key="16">
    <source>
        <dbReference type="Proteomes" id="UP000011518"/>
    </source>
</evidence>
<reference evidence="16" key="1">
    <citation type="submission" date="2012-07" db="EMBL/GenBank/DDBJ databases">
        <title>Genome of the Chinese tree shrew, a rising model animal genetically related to primates.</title>
        <authorList>
            <person name="Zhang G."/>
            <person name="Fan Y."/>
            <person name="Yao Y."/>
            <person name="Huang Z."/>
        </authorList>
    </citation>
    <scope>NUCLEOTIDE SEQUENCE [LARGE SCALE GENOMIC DNA]</scope>
</reference>
<dbReference type="FunFam" id="2.60.40.10:FF:000175">
    <property type="entry name" value="Fibronectin type III domain containing 3A"/>
    <property type="match status" value="1"/>
</dbReference>
<keyword evidence="6" id="KW-0175">Coiled coil</keyword>
<evidence type="ECO:0000256" key="1">
    <source>
        <dbReference type="ARBA" id="ARBA00004194"/>
    </source>
</evidence>
<dbReference type="SUPFAM" id="SSF49265">
    <property type="entry name" value="Fibronectin type III"/>
    <property type="match status" value="6"/>
</dbReference>
<proteinExistence type="inferred from homology"/>
<comment type="similarity">
    <text evidence="8">Belongs to the FNDC3 family.</text>
</comment>
<keyword evidence="2 12" id="KW-0812">Transmembrane</keyword>
<evidence type="ECO:0000256" key="10">
    <source>
        <dbReference type="ARBA" id="ARBA00067092"/>
    </source>
</evidence>
<dbReference type="Gene3D" id="2.60.120.920">
    <property type="match status" value="1"/>
</dbReference>
<feature type="domain" description="Fibronectin type-III" evidence="14">
    <location>
        <begin position="1033"/>
        <end position="1123"/>
    </location>
</feature>
<keyword evidence="5" id="KW-0333">Golgi apparatus</keyword>
<dbReference type="FunFam" id="2.60.40.10:FF:000337">
    <property type="entry name" value="fibronectin type-III domain-containing protein 3A isoform X2"/>
    <property type="match status" value="1"/>
</dbReference>
<evidence type="ECO:0000256" key="11">
    <source>
        <dbReference type="SAM" id="MobiDB-lite"/>
    </source>
</evidence>
<evidence type="ECO:0000256" key="7">
    <source>
        <dbReference type="ARBA" id="ARBA00023136"/>
    </source>
</evidence>
<dbReference type="FunFam" id="2.60.40.10:FF:000373">
    <property type="entry name" value="fibronectin type-III domain-containing protein 3A isoform X1"/>
    <property type="match status" value="1"/>
</dbReference>
<feature type="transmembrane region" description="Helical" evidence="12">
    <location>
        <begin position="1447"/>
        <end position="1470"/>
    </location>
</feature>
<feature type="compositionally biased region" description="Polar residues" evidence="11">
    <location>
        <begin position="222"/>
        <end position="237"/>
    </location>
</feature>
<evidence type="ECO:0000256" key="3">
    <source>
        <dbReference type="ARBA" id="ARBA00022737"/>
    </source>
</evidence>
<dbReference type="Pfam" id="PF13765">
    <property type="entry name" value="PRY"/>
    <property type="match status" value="1"/>
</dbReference>
<comment type="function">
    <text evidence="9">Mediates spermatid-Sertoli adhesion during spermatogenesis.</text>
</comment>
<accession>L9LBD0</accession>
<feature type="domain" description="Fibronectin type-III" evidence="14">
    <location>
        <begin position="1135"/>
        <end position="1223"/>
    </location>
</feature>
<feature type="domain" description="Fibronectin type-III" evidence="14">
    <location>
        <begin position="1224"/>
        <end position="1318"/>
    </location>
</feature>
<dbReference type="FunFam" id="2.60.40.10:FF:000185">
    <property type="entry name" value="Fibronectin type III domain containing 3A"/>
    <property type="match status" value="1"/>
</dbReference>
<evidence type="ECO:0000259" key="13">
    <source>
        <dbReference type="PROSITE" id="PS50188"/>
    </source>
</evidence>
<dbReference type="InterPro" id="IPR043136">
    <property type="entry name" value="B30.2/SPRY_sf"/>
</dbReference>
<name>L9LBD0_TUPCH</name>
<dbReference type="STRING" id="246437.L9LBD0"/>
<dbReference type="PROSITE" id="PS50188">
    <property type="entry name" value="B302_SPRY"/>
    <property type="match status" value="1"/>
</dbReference>
<dbReference type="CDD" id="cd00063">
    <property type="entry name" value="FN3"/>
    <property type="match status" value="8"/>
</dbReference>
<evidence type="ECO:0000256" key="12">
    <source>
        <dbReference type="SAM" id="Phobius"/>
    </source>
</evidence>
<dbReference type="FunFam" id="2.60.40.10:FF:000180">
    <property type="entry name" value="Fibronectin type III domain containing 3A"/>
    <property type="match status" value="1"/>
</dbReference>
<dbReference type="FunFam" id="2.60.40.10:FF:000366">
    <property type="entry name" value="fibronectin type-III domain-containing protein 3A isoform X1"/>
    <property type="match status" value="1"/>
</dbReference>
<evidence type="ECO:0000259" key="14">
    <source>
        <dbReference type="PROSITE" id="PS50853"/>
    </source>
</evidence>
<dbReference type="FunCoup" id="L9LBD0">
    <property type="interactions" value="2990"/>
</dbReference>
<dbReference type="InterPro" id="IPR006574">
    <property type="entry name" value="PRY"/>
</dbReference>
<reference evidence="16" key="2">
    <citation type="journal article" date="2013" name="Nat. Commun.">
        <title>Genome of the Chinese tree shrew.</title>
        <authorList>
            <person name="Fan Y."/>
            <person name="Huang Z.Y."/>
            <person name="Cao C.C."/>
            <person name="Chen C.S."/>
            <person name="Chen Y.X."/>
            <person name="Fan D.D."/>
            <person name="He J."/>
            <person name="Hou H.L."/>
            <person name="Hu L."/>
            <person name="Hu X.T."/>
            <person name="Jiang X.T."/>
            <person name="Lai R."/>
            <person name="Lang Y.S."/>
            <person name="Liang B."/>
            <person name="Liao S.G."/>
            <person name="Mu D."/>
            <person name="Ma Y.Y."/>
            <person name="Niu Y.Y."/>
            <person name="Sun X.Q."/>
            <person name="Xia J.Q."/>
            <person name="Xiao J."/>
            <person name="Xiong Z.Q."/>
            <person name="Xu L."/>
            <person name="Yang L."/>
            <person name="Zhang Y."/>
            <person name="Zhao W."/>
            <person name="Zhao X.D."/>
            <person name="Zheng Y.T."/>
            <person name="Zhou J.M."/>
            <person name="Zhu Y.B."/>
            <person name="Zhang G.J."/>
            <person name="Wang J."/>
            <person name="Yao Y.G."/>
        </authorList>
    </citation>
    <scope>NUCLEOTIDE SEQUENCE [LARGE SCALE GENOMIC DNA]</scope>
</reference>
<keyword evidence="4 12" id="KW-1133">Transmembrane helix</keyword>
<keyword evidence="16" id="KW-1185">Reference proteome</keyword>
<feature type="domain" description="Fibronectin type-III" evidence="14">
    <location>
        <begin position="450"/>
        <end position="543"/>
    </location>
</feature>
<dbReference type="InterPro" id="IPR013320">
    <property type="entry name" value="ConA-like_dom_sf"/>
</dbReference>
<dbReference type="EMBL" id="KB320422">
    <property type="protein sequence ID" value="ELW72390.1"/>
    <property type="molecule type" value="Genomic_DNA"/>
</dbReference>
<dbReference type="SMART" id="SM00589">
    <property type="entry name" value="PRY"/>
    <property type="match status" value="1"/>
</dbReference>
<keyword evidence="3" id="KW-0677">Repeat</keyword>
<dbReference type="GO" id="GO:0000139">
    <property type="term" value="C:Golgi membrane"/>
    <property type="evidence" value="ECO:0007669"/>
    <property type="project" value="UniProtKB-SubCell"/>
</dbReference>
<evidence type="ECO:0000256" key="8">
    <source>
        <dbReference type="ARBA" id="ARBA00038207"/>
    </source>
</evidence>
<protein>
    <recommendedName>
        <fullName evidence="10">Fibronectin type-III domain-containing protein 3A</fullName>
    </recommendedName>
</protein>
<dbReference type="eggNOG" id="ENOG502QRT8">
    <property type="taxonomic scope" value="Eukaryota"/>
</dbReference>
<dbReference type="InterPro" id="IPR001870">
    <property type="entry name" value="B30.2/SPRY"/>
</dbReference>
<feature type="compositionally biased region" description="Low complexity" evidence="11">
    <location>
        <begin position="202"/>
        <end position="214"/>
    </location>
</feature>
<organism evidence="15 16">
    <name type="scientific">Tupaia chinensis</name>
    <name type="common">Chinese tree shrew</name>
    <name type="synonym">Tupaia belangeri chinensis</name>
    <dbReference type="NCBI Taxonomy" id="246437"/>
    <lineage>
        <taxon>Eukaryota</taxon>
        <taxon>Metazoa</taxon>
        <taxon>Chordata</taxon>
        <taxon>Craniata</taxon>
        <taxon>Vertebrata</taxon>
        <taxon>Euteleostomi</taxon>
        <taxon>Mammalia</taxon>
        <taxon>Eutheria</taxon>
        <taxon>Euarchontoglires</taxon>
        <taxon>Scandentia</taxon>
        <taxon>Tupaiidae</taxon>
        <taxon>Tupaia</taxon>
    </lineage>
</organism>
<evidence type="ECO:0000256" key="9">
    <source>
        <dbReference type="ARBA" id="ARBA00056145"/>
    </source>
</evidence>
<dbReference type="PROSITE" id="PS50853">
    <property type="entry name" value="FN3"/>
    <property type="match status" value="7"/>
</dbReference>
<feature type="compositionally biased region" description="Basic and acidic residues" evidence="11">
    <location>
        <begin position="163"/>
        <end position="201"/>
    </location>
</feature>
<feature type="domain" description="Fibronectin type-III" evidence="14">
    <location>
        <begin position="547"/>
        <end position="648"/>
    </location>
</feature>
<dbReference type="InterPro" id="IPR013783">
    <property type="entry name" value="Ig-like_fold"/>
</dbReference>
<dbReference type="Pfam" id="PF00041">
    <property type="entry name" value="fn3"/>
    <property type="match status" value="7"/>
</dbReference>
<dbReference type="InterPro" id="IPR050617">
    <property type="entry name" value="E3_ligase_FN3/SPRY"/>
</dbReference>
<comment type="subcellular location">
    <subcellularLocation>
        <location evidence="1">Golgi apparatus membrane</location>
        <topology evidence="1">Single-pass membrane protein</topology>
    </subcellularLocation>
</comment>
<dbReference type="InterPro" id="IPR036116">
    <property type="entry name" value="FN3_sf"/>
</dbReference>
<dbReference type="FunFam" id="2.60.40.10:FF:000210">
    <property type="entry name" value="Fibronectin type III domain containing 3A"/>
    <property type="match status" value="1"/>
</dbReference>
<dbReference type="SUPFAM" id="SSF49899">
    <property type="entry name" value="Concanavalin A-like lectins/glucanases"/>
    <property type="match status" value="1"/>
</dbReference>
<dbReference type="InterPro" id="IPR003961">
    <property type="entry name" value="FN3_dom"/>
</dbReference>
<evidence type="ECO:0000256" key="6">
    <source>
        <dbReference type="ARBA" id="ARBA00023054"/>
    </source>
</evidence>
<evidence type="ECO:0000256" key="5">
    <source>
        <dbReference type="ARBA" id="ARBA00023034"/>
    </source>
</evidence>
<gene>
    <name evidence="15" type="ORF">TREES_T100006164</name>
</gene>
<dbReference type="Proteomes" id="UP000011518">
    <property type="component" value="Unassembled WGS sequence"/>
</dbReference>
<dbReference type="InParanoid" id="L9LBD0"/>
<dbReference type="PANTHER" id="PTHR24099:SF9">
    <property type="entry name" value="FIBRONECTIN TYPE-III DOMAIN-CONTAINING PROTEIN 3A"/>
    <property type="match status" value="1"/>
</dbReference>
<dbReference type="SMART" id="SM00060">
    <property type="entry name" value="FN3"/>
    <property type="match status" value="8"/>
</dbReference>
<feature type="domain" description="Fibronectin type-III" evidence="14">
    <location>
        <begin position="1322"/>
        <end position="1424"/>
    </location>
</feature>
<dbReference type="PRINTS" id="PR00014">
    <property type="entry name" value="FNTYPEIII"/>
</dbReference>
<sequence>MAEHPPLLDTTQILSSDISLLSAPIVSADGTQQVILVQVNPGEAFTIRREDGQFQCITGPAQVPMMSPNGSVPPIYVPPGYAPQVIEDNGVRRVVVVPQAPEFHPGGHTVIHRSPHPPLPGFIPVPTMMPPPPRHMYSPVTGAGDMATQYMPQYPSSQVYGDVDAHSTHGRSNFRDERSSKTYERLQKKLKDRQGTQKDKMSSPPSSPQKSPSPINEHNGLSKGQNTSSIHTGSAKNKSGKGKVGSQVDIEIEEKDEETKAFETLLSNIVKPMASDIQARTVVLTWSPPSSFINGETEETIAVPEFYGYEILVSTTGKDGKYKSVYVVQAEYNSVKGTPSEAESFTTLSCEPDIPNPPRIANRTKNSLTLQWKAPSDNGSKIQSFILEWDEGKGNGEFCQCYMGSQKQFKITKLSPAMGCKFRLSAKNDYGLSGFSEEVLYYTSGCAPSMPASPVLTKAGVTWLSLQWSKPSGTPSDEGISYILEMEEETSGYGFKPKYNGEDLAYTVKNLRRSTKYKFKIIAYNSEGKSNPSEIVEFTTCPDKPGVPVKPSVKGKIHSHSFKITWDPPKDSGGAAINKYVVEMAEGSNGNKWDMIYSGTTREHLCDRLNPGCFYRLRVYCISDGGQIPPLVDGGSPISCYSLEMSPIEKDELREVYQGSEVECTVTNLLPGKMYSFRLRAANKMGHGQALSWFCSSEQRPGCTACAEQDGHCRGHHICQAEECAEELWNKIVDQCERLQLQSAGITKYVAEVLPGKNQRAVGMASAVRELVIQQLSLVRSLCESEEQRLLEQVHGEEEQAHQSNLTQQVHWAEALKKLDSIHTSLESEKLNFNEKCTHSPLLTRLWATAVLGSLSGTEVVRINERTISPFLQLSDDRRPLTFSAKKAKAYADSPEHFDHWPNALAATSFQAGLHAWMVNIQNSCACKMGVALGPLPHKGSGNDCRLGHNTFSWVFSRYDQEFRFSHNGQHEPLGLLGAQPRSTYPPSSQAMFLPSALSPNEGFLRQIGPCPKFQIWVPEKCDITTAPGPPDQCKPPQVTCRSATCAQVNWEIPLSNGADVTEYRLEWGGVEGSMQICYCGPGLSYELKGLSPATTYYCRVQALSAVGAGPFSEVVACVTPPSVPAIVTRLQEISDDDIESPNYSPSTCLAISWEKPCDHGSEILGYSIDFGDKQPLAVGKVTTSHVIDNLQPDTTYRIRIQALNSLGAGPFSHMIKLKTKPLPPDPPRLECVAFSHQNLKLKWGEGTPKTLSTDSIQYHLQMEDKNGRFVSLYRGPCHTYKVQRLNESTSYKFCIQACNEAGEGPLSQEYIFTTPKSVPAVLKAPKIEKINDHVCEITWECLQPMKGDPVIYSLQVMMGKDSEFKQIYKGPDSSFRYSSLQLNCEYRFRVCAIRQCQDPVGHQDLVGPYSTTVLFISQRTEPPASTNKDTVESTRTQRALSDEQCAAVILVLFAFFSILIAFIIQYFVIK</sequence>
<keyword evidence="7 12" id="KW-0472">Membrane</keyword>
<evidence type="ECO:0000256" key="4">
    <source>
        <dbReference type="ARBA" id="ARBA00022989"/>
    </source>
</evidence>
<evidence type="ECO:0000256" key="2">
    <source>
        <dbReference type="ARBA" id="ARBA00022692"/>
    </source>
</evidence>
<feature type="domain" description="Fibronectin type-III" evidence="14">
    <location>
        <begin position="354"/>
        <end position="446"/>
    </location>
</feature>
<dbReference type="Gene3D" id="2.60.40.10">
    <property type="entry name" value="Immunoglobulins"/>
    <property type="match status" value="9"/>
</dbReference>
<feature type="region of interest" description="Disordered" evidence="11">
    <location>
        <begin position="157"/>
        <end position="247"/>
    </location>
</feature>
<evidence type="ECO:0000313" key="15">
    <source>
        <dbReference type="EMBL" id="ELW72390.1"/>
    </source>
</evidence>
<dbReference type="Gene3D" id="3.30.160.60">
    <property type="entry name" value="Classic Zinc Finger"/>
    <property type="match status" value="1"/>
</dbReference>
<feature type="domain" description="B30.2/SPRY" evidence="13">
    <location>
        <begin position="840"/>
        <end position="1033"/>
    </location>
</feature>
<dbReference type="PANTHER" id="PTHR24099">
    <property type="entry name" value="E3 UBIQUITIN-PROTEIN LIGASE TRIM36-RELATED"/>
    <property type="match status" value="1"/>
</dbReference>